<organism evidence="2 3">
    <name type="scientific">Psychromonas ingrahamii (strain DSM 17664 / CCUG 51855 / 37)</name>
    <dbReference type="NCBI Taxonomy" id="357804"/>
    <lineage>
        <taxon>Bacteria</taxon>
        <taxon>Pseudomonadati</taxon>
        <taxon>Pseudomonadota</taxon>
        <taxon>Gammaproteobacteria</taxon>
        <taxon>Alteromonadales</taxon>
        <taxon>Psychromonadaceae</taxon>
        <taxon>Psychromonas</taxon>
    </lineage>
</organism>
<gene>
    <name evidence="2" type="ordered locus">Ping_0885</name>
</gene>
<keyword evidence="3" id="KW-1185">Reference proteome</keyword>
<dbReference type="KEGG" id="pin:Ping_0885"/>
<dbReference type="EMBL" id="CP000510">
    <property type="protein sequence ID" value="ABM02727.1"/>
    <property type="molecule type" value="Genomic_DNA"/>
</dbReference>
<sequence>MPEKSNNSFLSIIATTGKDLVAMLRDAMLLLIVVLLIGWPKTVNNILVEAGFEEGSFAGLKWKAKLTQSDETLLKAQATIADLIAQNEKLNSALSEVNSRTDSAEVKANITKLNKLNTYLAASSAKVQAAAETTTSANAALIQKAQSDTGIVVTWGVVYSGDRTLEAAQYEVQTIAPKLGLTNAAVYFRQDSYRSVATVTDRLYAEQLLKKANERRKDSYIVNMSHWCPNTAEKDGYFECSIP</sequence>
<dbReference type="Proteomes" id="UP000000639">
    <property type="component" value="Chromosome"/>
</dbReference>
<reference evidence="2 3" key="1">
    <citation type="submission" date="2007-01" db="EMBL/GenBank/DDBJ databases">
        <title>Complete sequence of Psychromonas ingrahamii 37.</title>
        <authorList>
            <consortium name="US DOE Joint Genome Institute"/>
            <person name="Copeland A."/>
            <person name="Lucas S."/>
            <person name="Lapidus A."/>
            <person name="Barry K."/>
            <person name="Detter J.C."/>
            <person name="Glavina del Rio T."/>
            <person name="Hammon N."/>
            <person name="Israni S."/>
            <person name="Dalin E."/>
            <person name="Tice H."/>
            <person name="Pitluck S."/>
            <person name="Thompson L.S."/>
            <person name="Brettin T."/>
            <person name="Bruce D."/>
            <person name="Han C."/>
            <person name="Tapia R."/>
            <person name="Schmutz J."/>
            <person name="Larimer F."/>
            <person name="Land M."/>
            <person name="Hauser L."/>
            <person name="Kyrpides N."/>
            <person name="Ivanova N."/>
            <person name="Staley J."/>
            <person name="Richardson P."/>
        </authorList>
    </citation>
    <scope>NUCLEOTIDE SEQUENCE [LARGE SCALE GENOMIC DNA]</scope>
    <source>
        <strain evidence="2 3">37</strain>
    </source>
</reference>
<dbReference type="HOGENOM" id="CLU_1141843_0_0_6"/>
<dbReference type="eggNOG" id="ENOG5033Q3F">
    <property type="taxonomic scope" value="Bacteria"/>
</dbReference>
<evidence type="ECO:0000313" key="3">
    <source>
        <dbReference type="Proteomes" id="UP000000639"/>
    </source>
</evidence>
<dbReference type="RefSeq" id="WP_011769290.1">
    <property type="nucleotide sequence ID" value="NC_008709.1"/>
</dbReference>
<protein>
    <submittedName>
        <fullName evidence="2">Uncharacterized protein</fullName>
    </submittedName>
</protein>
<proteinExistence type="predicted"/>
<dbReference type="AlphaFoldDB" id="A1STB2"/>
<evidence type="ECO:0000256" key="1">
    <source>
        <dbReference type="SAM" id="Coils"/>
    </source>
</evidence>
<accession>A1STB2</accession>
<evidence type="ECO:0000313" key="2">
    <source>
        <dbReference type="EMBL" id="ABM02727.1"/>
    </source>
</evidence>
<keyword evidence="1" id="KW-0175">Coiled coil</keyword>
<feature type="coiled-coil region" evidence="1">
    <location>
        <begin position="73"/>
        <end position="100"/>
    </location>
</feature>
<name>A1STB2_PSYIN</name>
<dbReference type="OrthoDB" id="7839314at2"/>